<accession>A0A2V4NB20</accession>
<dbReference type="Gene3D" id="3.40.30.10">
    <property type="entry name" value="Glutaredoxin"/>
    <property type="match status" value="1"/>
</dbReference>
<dbReference type="EMBL" id="QFVT01000010">
    <property type="protein sequence ID" value="PYC46820.1"/>
    <property type="molecule type" value="Genomic_DNA"/>
</dbReference>
<dbReference type="AlphaFoldDB" id="A0A2V4NB20"/>
<reference evidence="1 2" key="1">
    <citation type="submission" date="2018-05" db="EMBL/GenBank/DDBJ databases">
        <title>Oceanovita maritima gen. nov., sp. nov., a marine bacterium in the family Rhodobacteraceae isolated from surface seawater of Lundu port Xiamen, China.</title>
        <authorList>
            <person name="Hetharua B.H."/>
            <person name="Min D."/>
            <person name="Liao H."/>
            <person name="Tian Y."/>
        </authorList>
    </citation>
    <scope>NUCLEOTIDE SEQUENCE [LARGE SCALE GENOMIC DNA]</scope>
    <source>
        <strain evidence="1 2">FSX-11</strain>
    </source>
</reference>
<name>A0A2V4NB20_9RHOB</name>
<organism evidence="1 2">
    <name type="scientific">Litorivita pollutaquae</name>
    <dbReference type="NCBI Taxonomy" id="2200892"/>
    <lineage>
        <taxon>Bacteria</taxon>
        <taxon>Pseudomonadati</taxon>
        <taxon>Pseudomonadota</taxon>
        <taxon>Alphaproteobacteria</taxon>
        <taxon>Rhodobacterales</taxon>
        <taxon>Paracoccaceae</taxon>
        <taxon>Litorivita</taxon>
    </lineage>
</organism>
<evidence type="ECO:0000313" key="1">
    <source>
        <dbReference type="EMBL" id="PYC46820.1"/>
    </source>
</evidence>
<gene>
    <name evidence="1" type="ORF">DI396_13600</name>
</gene>
<dbReference type="InterPro" id="IPR036249">
    <property type="entry name" value="Thioredoxin-like_sf"/>
</dbReference>
<dbReference type="Proteomes" id="UP000248012">
    <property type="component" value="Unassembled WGS sequence"/>
</dbReference>
<comment type="caution">
    <text evidence="1">The sequence shown here is derived from an EMBL/GenBank/DDBJ whole genome shotgun (WGS) entry which is preliminary data.</text>
</comment>
<proteinExistence type="predicted"/>
<dbReference type="OrthoDB" id="7362982at2"/>
<dbReference type="SUPFAM" id="SSF52833">
    <property type="entry name" value="Thioredoxin-like"/>
    <property type="match status" value="1"/>
</dbReference>
<evidence type="ECO:0000313" key="2">
    <source>
        <dbReference type="Proteomes" id="UP000248012"/>
    </source>
</evidence>
<protein>
    <submittedName>
        <fullName evidence="1">SoxS protein</fullName>
    </submittedName>
</protein>
<sequence length="116" mass="12764">MAAVAAAFLWGGGATADAAELLMVDRPGCPYCIEWEDKIGPIYPKSAAGIFAPLRHIDISDLPPKDITLTRSVAFTPTFLLIEDAREIGRIEGYPGEDFFWGLLEKMLREETDFDG</sequence>
<keyword evidence="2" id="KW-1185">Reference proteome</keyword>